<dbReference type="PANTHER" id="PTHR12558">
    <property type="entry name" value="CELL DIVISION CYCLE 16,23,27"/>
    <property type="match status" value="1"/>
</dbReference>
<dbReference type="PROSITE" id="PS50005">
    <property type="entry name" value="TPR"/>
    <property type="match status" value="1"/>
</dbReference>
<protein>
    <submittedName>
        <fullName evidence="2">Uncharacterized protein</fullName>
    </submittedName>
</protein>
<organism evidence="2 3">
    <name type="scientific">Reyranella soli</name>
    <dbReference type="NCBI Taxonomy" id="1230389"/>
    <lineage>
        <taxon>Bacteria</taxon>
        <taxon>Pseudomonadati</taxon>
        <taxon>Pseudomonadota</taxon>
        <taxon>Alphaproteobacteria</taxon>
        <taxon>Hyphomicrobiales</taxon>
        <taxon>Reyranellaceae</taxon>
        <taxon>Reyranella</taxon>
    </lineage>
</organism>
<name>A0A512N503_9HYPH</name>
<comment type="caution">
    <text evidence="2">The sequence shown here is derived from an EMBL/GenBank/DDBJ whole genome shotgun (WGS) entry which is preliminary data.</text>
</comment>
<dbReference type="PANTHER" id="PTHR12558:SF13">
    <property type="entry name" value="CELL DIVISION CYCLE PROTEIN 27 HOMOLOG"/>
    <property type="match status" value="1"/>
</dbReference>
<gene>
    <name evidence="2" type="ORF">RSO01_11890</name>
</gene>
<dbReference type="InterPro" id="IPR011990">
    <property type="entry name" value="TPR-like_helical_dom_sf"/>
</dbReference>
<sequence length="376" mass="41108">MADIGILRAAIAPVRRLWRRPTAVDIAPKVGDDQDARAHFRDGLAKRRGGDSAGALAAFERALALDSDFADAVMARAEILDGMGRSEEAHGEYERARRLWSEMPPGAADRRYIFRRQGYFAFEAESYDLVRTNVRSKILPQLAHGNACLARGRAAEALDSYERALKVNAKLPEVMALKGEALSALGRYQEAIEIFDGVLATHPKDGDTLNARGIARAALGRLAEANEDWRHQFELLPQTSSAARACVAMRMANYSAAFNEFGLAIAKEPANPYWLLYRLTAARLAGAPAESVTLPADDRWPTLLLAFRTGQATEEALLNRANSPTRHAEARFQMGVLAVDGNPAAARRYWREVVDQGPPALIEFAAASNELARLGA</sequence>
<dbReference type="AlphaFoldDB" id="A0A512N503"/>
<dbReference type="Proteomes" id="UP000321058">
    <property type="component" value="Unassembled WGS sequence"/>
</dbReference>
<dbReference type="EMBL" id="BKAJ01000020">
    <property type="protein sequence ID" value="GEP54023.1"/>
    <property type="molecule type" value="Genomic_DNA"/>
</dbReference>
<dbReference type="SMART" id="SM00028">
    <property type="entry name" value="TPR"/>
    <property type="match status" value="5"/>
</dbReference>
<dbReference type="RefSeq" id="WP_147147174.1">
    <property type="nucleotide sequence ID" value="NZ_BKAJ01000020.1"/>
</dbReference>
<dbReference type="Pfam" id="PF14559">
    <property type="entry name" value="TPR_19"/>
    <property type="match status" value="1"/>
</dbReference>
<evidence type="ECO:0000313" key="3">
    <source>
        <dbReference type="Proteomes" id="UP000321058"/>
    </source>
</evidence>
<feature type="repeat" description="TPR" evidence="1">
    <location>
        <begin position="172"/>
        <end position="205"/>
    </location>
</feature>
<accession>A0A512N503</accession>
<keyword evidence="1" id="KW-0802">TPR repeat</keyword>
<evidence type="ECO:0000256" key="1">
    <source>
        <dbReference type="PROSITE-ProRule" id="PRU00339"/>
    </source>
</evidence>
<keyword evidence="3" id="KW-1185">Reference proteome</keyword>
<evidence type="ECO:0000313" key="2">
    <source>
        <dbReference type="EMBL" id="GEP54023.1"/>
    </source>
</evidence>
<dbReference type="Gene3D" id="1.25.40.10">
    <property type="entry name" value="Tetratricopeptide repeat domain"/>
    <property type="match status" value="3"/>
</dbReference>
<proteinExistence type="predicted"/>
<dbReference type="SUPFAM" id="SSF48452">
    <property type="entry name" value="TPR-like"/>
    <property type="match status" value="1"/>
</dbReference>
<reference evidence="2 3" key="1">
    <citation type="submission" date="2019-07" db="EMBL/GenBank/DDBJ databases">
        <title>Whole genome shotgun sequence of Reyranella soli NBRC 108950.</title>
        <authorList>
            <person name="Hosoyama A."/>
            <person name="Uohara A."/>
            <person name="Ohji S."/>
            <person name="Ichikawa N."/>
        </authorList>
    </citation>
    <scope>NUCLEOTIDE SEQUENCE [LARGE SCALE GENOMIC DNA]</scope>
    <source>
        <strain evidence="2 3">NBRC 108950</strain>
    </source>
</reference>
<dbReference type="OrthoDB" id="465636at2"/>
<dbReference type="Pfam" id="PF13432">
    <property type="entry name" value="TPR_16"/>
    <property type="match status" value="1"/>
</dbReference>
<dbReference type="GO" id="GO:0051301">
    <property type="term" value="P:cell division"/>
    <property type="evidence" value="ECO:0007669"/>
    <property type="project" value="TreeGrafter"/>
</dbReference>
<dbReference type="InterPro" id="IPR019734">
    <property type="entry name" value="TPR_rpt"/>
</dbReference>